<dbReference type="EMBL" id="CAJNJA010004170">
    <property type="protein sequence ID" value="CAE7178257.1"/>
    <property type="molecule type" value="Genomic_DNA"/>
</dbReference>
<feature type="non-terminal residue" evidence="2">
    <location>
        <position position="352"/>
    </location>
</feature>
<evidence type="ECO:0000256" key="1">
    <source>
        <dbReference type="SAM" id="MobiDB-lite"/>
    </source>
</evidence>
<feature type="region of interest" description="Disordered" evidence="1">
    <location>
        <begin position="323"/>
        <end position="352"/>
    </location>
</feature>
<sequence length="352" mass="39135">MEADYQRTLAAEPTAPQSLHPSGILREQSDSAPDDISKRSCAETCQAGDCLQKVLHQLVYTPVRMISDETVLQAVTIGKDVVAPEGACLWLEDLATITSSFSTFIEFYEKRDVGLMSVVLRYILMDGCAAGRLAAEKDNGLYVKSMIDFSARPGRDEQDVQLVLPPVWRAWEHVPSNFHGSTLAGAVQIWDVLRVYTFPARQAGIFVDHEMLPLFPASTRQVFAEAGKTLNIFEEENGNVLPVNQAKDMREDKPKRAGRKAEGEPVTQMLNLLMSFQEAKDLNVSGSGVLQNIFDNPLTQLPERVMAKQLVNAWSAQTRDAAEVSKYSSRSWPPRRSFAFSQSSRIDPVGQR</sequence>
<comment type="caution">
    <text evidence="2">The sequence shown here is derived from an EMBL/GenBank/DDBJ whole genome shotgun (WGS) entry which is preliminary data.</text>
</comment>
<dbReference type="AlphaFoldDB" id="A0A812IXB4"/>
<accession>A0A812IXB4</accession>
<protein>
    <submittedName>
        <fullName evidence="2">Uncharacterized protein</fullName>
    </submittedName>
</protein>
<dbReference type="Proteomes" id="UP000601435">
    <property type="component" value="Unassembled WGS sequence"/>
</dbReference>
<keyword evidence="3" id="KW-1185">Reference proteome</keyword>
<proteinExistence type="predicted"/>
<reference evidence="2" key="1">
    <citation type="submission" date="2021-02" db="EMBL/GenBank/DDBJ databases">
        <authorList>
            <person name="Dougan E. K."/>
            <person name="Rhodes N."/>
            <person name="Thang M."/>
            <person name="Chan C."/>
        </authorList>
    </citation>
    <scope>NUCLEOTIDE SEQUENCE</scope>
</reference>
<feature type="region of interest" description="Disordered" evidence="1">
    <location>
        <begin position="1"/>
        <end position="36"/>
    </location>
</feature>
<organism evidence="2 3">
    <name type="scientific">Symbiodinium necroappetens</name>
    <dbReference type="NCBI Taxonomy" id="1628268"/>
    <lineage>
        <taxon>Eukaryota</taxon>
        <taxon>Sar</taxon>
        <taxon>Alveolata</taxon>
        <taxon>Dinophyceae</taxon>
        <taxon>Suessiales</taxon>
        <taxon>Symbiodiniaceae</taxon>
        <taxon>Symbiodinium</taxon>
    </lineage>
</organism>
<name>A0A812IXB4_9DINO</name>
<evidence type="ECO:0000313" key="3">
    <source>
        <dbReference type="Proteomes" id="UP000601435"/>
    </source>
</evidence>
<gene>
    <name evidence="2" type="ORF">SNEC2469_LOCUS651</name>
</gene>
<evidence type="ECO:0000313" key="2">
    <source>
        <dbReference type="EMBL" id="CAE7178257.1"/>
    </source>
</evidence>